<dbReference type="InterPro" id="IPR023996">
    <property type="entry name" value="TonB-dep_OMP_SusC/RagA"/>
</dbReference>
<dbReference type="Gene3D" id="2.40.170.20">
    <property type="entry name" value="TonB-dependent receptor, beta-barrel domain"/>
    <property type="match status" value="1"/>
</dbReference>
<evidence type="ECO:0000313" key="10">
    <source>
        <dbReference type="Proteomes" id="UP001221558"/>
    </source>
</evidence>
<evidence type="ECO:0000313" key="9">
    <source>
        <dbReference type="EMBL" id="WDF67185.1"/>
    </source>
</evidence>
<dbReference type="EMBL" id="CP117880">
    <property type="protein sequence ID" value="WDF67185.1"/>
    <property type="molecule type" value="Genomic_DNA"/>
</dbReference>
<evidence type="ECO:0000256" key="3">
    <source>
        <dbReference type="ARBA" id="ARBA00022452"/>
    </source>
</evidence>
<evidence type="ECO:0000256" key="2">
    <source>
        <dbReference type="ARBA" id="ARBA00022448"/>
    </source>
</evidence>
<dbReference type="SUPFAM" id="SSF49464">
    <property type="entry name" value="Carboxypeptidase regulatory domain-like"/>
    <property type="match status" value="1"/>
</dbReference>
<comment type="subcellular location">
    <subcellularLocation>
        <location evidence="1 7">Cell outer membrane</location>
        <topology evidence="1 7">Multi-pass membrane protein</topology>
    </subcellularLocation>
</comment>
<protein>
    <submittedName>
        <fullName evidence="9">SusC/RagA family TonB-linked outer membrane protein</fullName>
    </submittedName>
</protein>
<dbReference type="PROSITE" id="PS52016">
    <property type="entry name" value="TONB_DEPENDENT_REC_3"/>
    <property type="match status" value="1"/>
</dbReference>
<comment type="similarity">
    <text evidence="7">Belongs to the TonB-dependent receptor family.</text>
</comment>
<keyword evidence="4 7" id="KW-0812">Transmembrane</keyword>
<accession>A0ABY7WE77</accession>
<organism evidence="9 10">
    <name type="scientific">Sphingobacterium oryzagri</name>
    <dbReference type="NCBI Taxonomy" id="3025669"/>
    <lineage>
        <taxon>Bacteria</taxon>
        <taxon>Pseudomonadati</taxon>
        <taxon>Bacteroidota</taxon>
        <taxon>Sphingobacteriia</taxon>
        <taxon>Sphingobacteriales</taxon>
        <taxon>Sphingobacteriaceae</taxon>
        <taxon>Sphingobacterium</taxon>
    </lineage>
</organism>
<evidence type="ECO:0000256" key="5">
    <source>
        <dbReference type="ARBA" id="ARBA00023136"/>
    </source>
</evidence>
<dbReference type="InterPro" id="IPR008969">
    <property type="entry name" value="CarboxyPept-like_regulatory"/>
</dbReference>
<dbReference type="Pfam" id="PF13715">
    <property type="entry name" value="CarbopepD_reg_2"/>
    <property type="match status" value="1"/>
</dbReference>
<evidence type="ECO:0000256" key="6">
    <source>
        <dbReference type="ARBA" id="ARBA00023237"/>
    </source>
</evidence>
<dbReference type="InterPro" id="IPR023997">
    <property type="entry name" value="TonB-dep_OMP_SusC/RagA_CS"/>
</dbReference>
<keyword evidence="6 7" id="KW-0998">Cell outer membrane</keyword>
<proteinExistence type="inferred from homology"/>
<dbReference type="SUPFAM" id="SSF56935">
    <property type="entry name" value="Porins"/>
    <property type="match status" value="1"/>
</dbReference>
<dbReference type="InterPro" id="IPR012910">
    <property type="entry name" value="Plug_dom"/>
</dbReference>
<keyword evidence="2 7" id="KW-0813">Transport</keyword>
<dbReference type="Proteomes" id="UP001221558">
    <property type="component" value="Chromosome"/>
</dbReference>
<dbReference type="InterPro" id="IPR037066">
    <property type="entry name" value="Plug_dom_sf"/>
</dbReference>
<evidence type="ECO:0000256" key="1">
    <source>
        <dbReference type="ARBA" id="ARBA00004571"/>
    </source>
</evidence>
<dbReference type="InterPro" id="IPR036942">
    <property type="entry name" value="Beta-barrel_TonB_sf"/>
</dbReference>
<dbReference type="Gene3D" id="2.170.130.10">
    <property type="entry name" value="TonB-dependent receptor, plug domain"/>
    <property type="match status" value="1"/>
</dbReference>
<evidence type="ECO:0000259" key="8">
    <source>
        <dbReference type="Pfam" id="PF07715"/>
    </source>
</evidence>
<dbReference type="Gene3D" id="2.60.40.1120">
    <property type="entry name" value="Carboxypeptidase-like, regulatory domain"/>
    <property type="match status" value="1"/>
</dbReference>
<evidence type="ECO:0000256" key="4">
    <source>
        <dbReference type="ARBA" id="ARBA00022692"/>
    </source>
</evidence>
<dbReference type="Pfam" id="PF07715">
    <property type="entry name" value="Plug"/>
    <property type="match status" value="1"/>
</dbReference>
<dbReference type="RefSeq" id="WP_274265915.1">
    <property type="nucleotide sequence ID" value="NZ_CP117880.1"/>
</dbReference>
<gene>
    <name evidence="9" type="ORF">PQ465_12810</name>
</gene>
<sequence length="1015" mass="112353">MKKLFRFGREAFALTKRLFLIGRLGRPPQGYVLLLLLSILQQALWAQEGNLQELRGRVLSAIDDSPLAGATIKVQSQRISAVADDAGYFTLYGVPAAGKLIVSRTGFETAEQSFFLQNAAELTIRLQLVDNSLDDVQVIGYGNVSKRLNTGSVVTVKAADIAKQPVTNPLATLAGQVPGMTVTQSNGNAGSGFAIQIRGQNSIAQGSAPLILVDGVPFPNNQLASGMTALANRGQSPLNNINPLDIESIEVLKDADATAIYGSRGANGVVLITTKKGQQGAIKADAQVYQGFGQVTRRMELLNTEQYLEMRREAFANDGIVPTAINAPDLMLWDNERYTDWQDYLIGGTAQFTNANVSLSGGNEHTQFLLSSNYHRQGAVYPGNYFNSRITGMMNIAHQSSDKRFSVQLTGNYSLDNNALPGSDLTSDIILSPNYPALLDDQGNLLWQAHGSTFTNPLTYLKRKTTGVTDNLLANINMQYRPFKGFTARLTGGYNLIHFDQINTAPRASLDPNGNNNAYARYSNSAKKSWIIEPQLAYSLAHGKGKLELLLGGTIQRDIDNMQLIEATGFSSDALIEALAFANTITGQSGQVDYRYQALFSRINYNYADRYLVNITGRRDGSSRFGDDKRMANFGALGLAWIFSEEALLKDHLSWLSFGKLRASYGVTGNDQIGDYQYLDNYNAVSTPYQGEIGYIPSRLFNGDYSWERNIKRELGLELGFLNNSIQLTTNWFQNRSDSQLVNYTLPSQVGFNSVLRNYGALVENRGWEFVLAFAPKFKTAFTWHPSVNLTLARNRLLDFPNLASSSYANTLVIGQPLNIRRLFAFRGVDPATGLYTFDGTNFPADLTELADLTPRYFGGINNDFSYKNWQWSFLLQVVKQDAYNYFESIGARRAPGTMRNQPAEVLNRWQQAGDISDFQRFTTTGTAMTAYNNYVTYSNAMISDASFLRLKNLYVAYSFPERLAKTVGCKLLKLYFQGQNLWTLTNYKGLDPETLGSVTLPPLAVYTVGIQLNL</sequence>
<dbReference type="InterPro" id="IPR039426">
    <property type="entry name" value="TonB-dep_rcpt-like"/>
</dbReference>
<keyword evidence="5 7" id="KW-0472">Membrane</keyword>
<keyword evidence="3 7" id="KW-1134">Transmembrane beta strand</keyword>
<reference evidence="9 10" key="1">
    <citation type="submission" date="2023-02" db="EMBL/GenBank/DDBJ databases">
        <title>Genome sequence of Sphingobacterium sp. KACC 22765.</title>
        <authorList>
            <person name="Kim S."/>
            <person name="Heo J."/>
            <person name="Kwon S.-W."/>
        </authorList>
    </citation>
    <scope>NUCLEOTIDE SEQUENCE [LARGE SCALE GENOMIC DNA]</scope>
    <source>
        <strain evidence="9 10">KACC 22765</strain>
    </source>
</reference>
<dbReference type="NCBIfam" id="TIGR04057">
    <property type="entry name" value="SusC_RagA_signa"/>
    <property type="match status" value="1"/>
</dbReference>
<keyword evidence="10" id="KW-1185">Reference proteome</keyword>
<name>A0ABY7WE77_9SPHI</name>
<evidence type="ECO:0000256" key="7">
    <source>
        <dbReference type="PROSITE-ProRule" id="PRU01360"/>
    </source>
</evidence>
<dbReference type="NCBIfam" id="TIGR04056">
    <property type="entry name" value="OMP_RagA_SusC"/>
    <property type="match status" value="1"/>
</dbReference>
<feature type="domain" description="TonB-dependent receptor plug" evidence="8">
    <location>
        <begin position="147"/>
        <end position="269"/>
    </location>
</feature>